<accession>A0A9N9L1F5</accession>
<dbReference type="EMBL" id="CAJVRL010000067">
    <property type="protein sequence ID" value="CAG8955950.1"/>
    <property type="molecule type" value="Genomic_DNA"/>
</dbReference>
<gene>
    <name evidence="1" type="ORF">HYFRA_00008804</name>
</gene>
<evidence type="ECO:0000313" key="1">
    <source>
        <dbReference type="EMBL" id="CAG8955950.1"/>
    </source>
</evidence>
<reference evidence="1" key="1">
    <citation type="submission" date="2021-07" db="EMBL/GenBank/DDBJ databases">
        <authorList>
            <person name="Durling M."/>
        </authorList>
    </citation>
    <scope>NUCLEOTIDE SEQUENCE</scope>
</reference>
<evidence type="ECO:0000313" key="2">
    <source>
        <dbReference type="Proteomes" id="UP000696280"/>
    </source>
</evidence>
<organism evidence="1 2">
    <name type="scientific">Hymenoscyphus fraxineus</name>
    <dbReference type="NCBI Taxonomy" id="746836"/>
    <lineage>
        <taxon>Eukaryota</taxon>
        <taxon>Fungi</taxon>
        <taxon>Dikarya</taxon>
        <taxon>Ascomycota</taxon>
        <taxon>Pezizomycotina</taxon>
        <taxon>Leotiomycetes</taxon>
        <taxon>Helotiales</taxon>
        <taxon>Helotiaceae</taxon>
        <taxon>Hymenoscyphus</taxon>
    </lineage>
</organism>
<sequence length="208" mass="23561">MQFLRNIANQILKKVMPFESQSSKVPSDSDTLPNMSTASMDPFCCLGVIPTSFRHLVTLLPSSTTQYVLQNPPSSAPLVTSFLSSVLTRSVEAAQSHRTLFFVILQVKALPPHEPLLPTNNSNEPTYQYFVPTEKKGQETILAAKTYVKGRGWREIFKQDAQACLAFLNNGSTVGEGRVWKQLPGVERFWCEQHHRFYEMTCWYQESP</sequence>
<dbReference type="OrthoDB" id="3468392at2759"/>
<dbReference type="AlphaFoldDB" id="A0A9N9L1F5"/>
<dbReference type="Proteomes" id="UP000696280">
    <property type="component" value="Unassembled WGS sequence"/>
</dbReference>
<protein>
    <submittedName>
        <fullName evidence="1">Uncharacterized protein</fullName>
    </submittedName>
</protein>
<name>A0A9N9L1F5_9HELO</name>
<comment type="caution">
    <text evidence="1">The sequence shown here is derived from an EMBL/GenBank/DDBJ whole genome shotgun (WGS) entry which is preliminary data.</text>
</comment>
<proteinExistence type="predicted"/>
<keyword evidence="2" id="KW-1185">Reference proteome</keyword>